<dbReference type="EMBL" id="MU155281">
    <property type="protein sequence ID" value="KAF9476820.1"/>
    <property type="molecule type" value="Genomic_DNA"/>
</dbReference>
<protein>
    <recommendedName>
        <fullName evidence="1">N-acetyltransferase domain-containing protein</fullName>
    </recommendedName>
</protein>
<evidence type="ECO:0000313" key="3">
    <source>
        <dbReference type="Proteomes" id="UP000807469"/>
    </source>
</evidence>
<dbReference type="Pfam" id="PF13508">
    <property type="entry name" value="Acetyltransf_7"/>
    <property type="match status" value="1"/>
</dbReference>
<reference evidence="2" key="1">
    <citation type="submission" date="2020-11" db="EMBL/GenBank/DDBJ databases">
        <authorList>
            <consortium name="DOE Joint Genome Institute"/>
            <person name="Ahrendt S."/>
            <person name="Riley R."/>
            <person name="Andreopoulos W."/>
            <person name="Labutti K."/>
            <person name="Pangilinan J."/>
            <person name="Ruiz-Duenas F.J."/>
            <person name="Barrasa J.M."/>
            <person name="Sanchez-Garcia M."/>
            <person name="Camarero S."/>
            <person name="Miyauchi S."/>
            <person name="Serrano A."/>
            <person name="Linde D."/>
            <person name="Babiker R."/>
            <person name="Drula E."/>
            <person name="Ayuso-Fernandez I."/>
            <person name="Pacheco R."/>
            <person name="Padilla G."/>
            <person name="Ferreira P."/>
            <person name="Barriuso J."/>
            <person name="Kellner H."/>
            <person name="Castanera R."/>
            <person name="Alfaro M."/>
            <person name="Ramirez L."/>
            <person name="Pisabarro A.G."/>
            <person name="Kuo A."/>
            <person name="Tritt A."/>
            <person name="Lipzen A."/>
            <person name="He G."/>
            <person name="Yan M."/>
            <person name="Ng V."/>
            <person name="Cullen D."/>
            <person name="Martin F."/>
            <person name="Rosso M.-N."/>
            <person name="Henrissat B."/>
            <person name="Hibbett D."/>
            <person name="Martinez A.T."/>
            <person name="Grigoriev I.V."/>
        </authorList>
    </citation>
    <scope>NUCLEOTIDE SEQUENCE</scope>
    <source>
        <strain evidence="2">CIRM-BRFM 674</strain>
    </source>
</reference>
<proteinExistence type="predicted"/>
<dbReference type="Gene3D" id="3.40.630.30">
    <property type="match status" value="1"/>
</dbReference>
<dbReference type="Proteomes" id="UP000807469">
    <property type="component" value="Unassembled WGS sequence"/>
</dbReference>
<dbReference type="OrthoDB" id="4738875at2759"/>
<evidence type="ECO:0000313" key="2">
    <source>
        <dbReference type="EMBL" id="KAF9476820.1"/>
    </source>
</evidence>
<dbReference type="SUPFAM" id="SSF55729">
    <property type="entry name" value="Acyl-CoA N-acyltransferases (Nat)"/>
    <property type="match status" value="1"/>
</dbReference>
<name>A0A9P5YY60_9AGAR</name>
<accession>A0A9P5YY60</accession>
<gene>
    <name evidence="2" type="ORF">BDN70DRAFT_897047</name>
</gene>
<dbReference type="AlphaFoldDB" id="A0A9P5YY60"/>
<dbReference type="PANTHER" id="PTHR42791:SF1">
    <property type="entry name" value="N-ACETYLTRANSFERASE DOMAIN-CONTAINING PROTEIN"/>
    <property type="match status" value="1"/>
</dbReference>
<comment type="caution">
    <text evidence="2">The sequence shown here is derived from an EMBL/GenBank/DDBJ whole genome shotgun (WGS) entry which is preliminary data.</text>
</comment>
<sequence>MSSDAPSDPYPLVKSLDSTSSDAEIKQCATILVEAFKGDPFSSVLLGGDLSLAPTEFDAQLRATLIGGAVHALALGPLVEDLVGVALWYPPGKSVFSSAEERAAGWDQFMDSVPASLKAWWTDYFGPTMGKMSSDALGPDYSLKAWHLHIFGVHPAHQGKGYGRVLFEFAEQQAKETHSNIVLETTTDVDVKIYTRLGFHICGGTEVKSDFGNTHVRLMIKENLS</sequence>
<evidence type="ECO:0000259" key="1">
    <source>
        <dbReference type="PROSITE" id="PS51186"/>
    </source>
</evidence>
<dbReference type="PROSITE" id="PS51186">
    <property type="entry name" value="GNAT"/>
    <property type="match status" value="1"/>
</dbReference>
<dbReference type="PANTHER" id="PTHR42791">
    <property type="entry name" value="GNAT FAMILY ACETYLTRANSFERASE"/>
    <property type="match status" value="1"/>
</dbReference>
<dbReference type="InterPro" id="IPR000182">
    <property type="entry name" value="GNAT_dom"/>
</dbReference>
<keyword evidence="3" id="KW-1185">Reference proteome</keyword>
<organism evidence="2 3">
    <name type="scientific">Pholiota conissans</name>
    <dbReference type="NCBI Taxonomy" id="109636"/>
    <lineage>
        <taxon>Eukaryota</taxon>
        <taxon>Fungi</taxon>
        <taxon>Dikarya</taxon>
        <taxon>Basidiomycota</taxon>
        <taxon>Agaricomycotina</taxon>
        <taxon>Agaricomycetes</taxon>
        <taxon>Agaricomycetidae</taxon>
        <taxon>Agaricales</taxon>
        <taxon>Agaricineae</taxon>
        <taxon>Strophariaceae</taxon>
        <taxon>Pholiota</taxon>
    </lineage>
</organism>
<dbReference type="CDD" id="cd04301">
    <property type="entry name" value="NAT_SF"/>
    <property type="match status" value="1"/>
</dbReference>
<dbReference type="InterPro" id="IPR016181">
    <property type="entry name" value="Acyl_CoA_acyltransferase"/>
</dbReference>
<feature type="domain" description="N-acetyltransferase" evidence="1">
    <location>
        <begin position="73"/>
        <end position="223"/>
    </location>
</feature>
<dbReference type="GO" id="GO:0016747">
    <property type="term" value="F:acyltransferase activity, transferring groups other than amino-acyl groups"/>
    <property type="evidence" value="ECO:0007669"/>
    <property type="project" value="InterPro"/>
</dbReference>
<dbReference type="InterPro" id="IPR052523">
    <property type="entry name" value="Trichothecene_AcTrans"/>
</dbReference>